<protein>
    <recommendedName>
        <fullName evidence="3">Phage protein</fullName>
    </recommendedName>
</protein>
<dbReference type="InterPro" id="IPR054052">
    <property type="entry name" value="Y16Q-like"/>
</dbReference>
<dbReference type="KEGG" id="mcs:DR90_932"/>
<evidence type="ECO:0000313" key="2">
    <source>
        <dbReference type="Proteomes" id="UP000280228"/>
    </source>
</evidence>
<reference evidence="1 2" key="1">
    <citation type="submission" date="2018-12" db="EMBL/GenBank/DDBJ databases">
        <title>Persistence of Moraxella catarrhalis in Chronic Obstructive Pulmonary Disease and Regulation of the Hag/MID Adhesin.</title>
        <authorList>
            <person name="Murphy T."/>
            <person name="Zhao X."/>
            <person name="Vyas G."/>
            <person name="Aluvathingal J."/>
            <person name="Nadendla S."/>
            <person name="Tallon L."/>
            <person name="Tettelin H."/>
        </authorList>
    </citation>
    <scope>NUCLEOTIDE SEQUENCE [LARGE SCALE GENOMIC DNA]</scope>
    <source>
        <strain evidence="1 2">46P58B1</strain>
    </source>
</reference>
<accession>A0A198XEF6</accession>
<dbReference type="RefSeq" id="WP_003658151.1">
    <property type="nucleotide sequence ID" value="NZ_CP008804.1"/>
</dbReference>
<proteinExistence type="predicted"/>
<name>A0A198XEF6_MORCA</name>
<dbReference type="Proteomes" id="UP000280228">
    <property type="component" value="Chromosome"/>
</dbReference>
<sequence>MPKNRHRRLLQLYGEINELGAILDAPKPKDIHPHEWILMKDQLYYMRQYYRVLKQRTDDTEN</sequence>
<gene>
    <name evidence="1" type="ORF">EJK53_1611</name>
</gene>
<evidence type="ECO:0008006" key="3">
    <source>
        <dbReference type="Google" id="ProtNLM"/>
    </source>
</evidence>
<dbReference type="AlphaFoldDB" id="A0A198XEF6"/>
<dbReference type="Pfam" id="PF21825">
    <property type="entry name" value="crAss001_48"/>
    <property type="match status" value="1"/>
</dbReference>
<dbReference type="EMBL" id="CP034662">
    <property type="protein sequence ID" value="AZQ94190.1"/>
    <property type="molecule type" value="Genomic_DNA"/>
</dbReference>
<evidence type="ECO:0000313" key="1">
    <source>
        <dbReference type="EMBL" id="AZQ94190.1"/>
    </source>
</evidence>
<organism evidence="1 2">
    <name type="scientific">Moraxella catarrhalis</name>
    <name type="common">Branhamella catarrhalis</name>
    <dbReference type="NCBI Taxonomy" id="480"/>
    <lineage>
        <taxon>Bacteria</taxon>
        <taxon>Pseudomonadati</taxon>
        <taxon>Pseudomonadota</taxon>
        <taxon>Gammaproteobacteria</taxon>
        <taxon>Moraxellales</taxon>
        <taxon>Moraxellaceae</taxon>
        <taxon>Moraxella</taxon>
    </lineage>
</organism>